<dbReference type="InterPro" id="IPR011004">
    <property type="entry name" value="Trimer_LpxA-like_sf"/>
</dbReference>
<dbReference type="NCBIfam" id="TIGR03570">
    <property type="entry name" value="NeuD_NnaD"/>
    <property type="match status" value="1"/>
</dbReference>
<dbReference type="RefSeq" id="WP_138292882.1">
    <property type="nucleotide sequence ID" value="NZ_BAABZC010000003.1"/>
</dbReference>
<dbReference type="EC" id="2.3.1.203" evidence="6"/>
<reference evidence="6" key="1">
    <citation type="submission" date="2019-11" db="EMBL/GenBank/DDBJ databases">
        <authorList>
            <person name="Feng L."/>
        </authorList>
    </citation>
    <scope>NUCLEOTIDE SEQUENCE</scope>
    <source>
        <strain evidence="6">BintestinalisLFYP9</strain>
    </source>
</reference>
<feature type="domain" description="PglD N-terminal" evidence="4">
    <location>
        <begin position="3"/>
        <end position="82"/>
    </location>
</feature>
<dbReference type="GO" id="GO:0016746">
    <property type="term" value="F:acyltransferase activity"/>
    <property type="evidence" value="ECO:0007669"/>
    <property type="project" value="UniProtKB-KW"/>
</dbReference>
<dbReference type="Gene3D" id="2.160.10.10">
    <property type="entry name" value="Hexapeptide repeat proteins"/>
    <property type="match status" value="1"/>
</dbReference>
<dbReference type="InterPro" id="IPR041561">
    <property type="entry name" value="PglD_N"/>
</dbReference>
<gene>
    <name evidence="6" type="primary">pglD</name>
    <name evidence="6" type="ORF">BILFYP9_03629</name>
</gene>
<comment type="similarity">
    <text evidence="1">Belongs to the transferase hexapeptide repeat family.</text>
</comment>
<feature type="binding site" evidence="3">
    <location>
        <position position="167"/>
    </location>
    <ligand>
        <name>acetyl-CoA</name>
        <dbReference type="ChEBI" id="CHEBI:57288"/>
    </ligand>
</feature>
<keyword evidence="6" id="KW-0808">Transferase</keyword>
<feature type="site" description="Increases basicity of active site His" evidence="2">
    <location>
        <position position="138"/>
    </location>
</feature>
<dbReference type="Pfam" id="PF25087">
    <property type="entry name" value="GMPPB_C"/>
    <property type="match status" value="1"/>
</dbReference>
<evidence type="ECO:0000256" key="1">
    <source>
        <dbReference type="ARBA" id="ARBA00007274"/>
    </source>
</evidence>
<sequence length="208" mass="22302">MKKLAIIGSGDLAEQIAVLATQTGLFEVVGFINQPVEIVLTSYPIIGTDDDVLNLYESDQIDCISIGIGYAHFSLRERLYNRFVNQIPLAIIIHPTCYVDETAKVGEGCVLYPGCTVGMNSVIEDNVLLNTAVVICHDDIIQKNSYISPACNIAGEVRIGSRCMIGIGTTIIDHKSICEDVIIGAGAVVISDITISGTYVGVPAKKIK</sequence>
<feature type="active site" description="Proton acceptor" evidence="2">
    <location>
        <position position="137"/>
    </location>
</feature>
<dbReference type="CDD" id="cd03360">
    <property type="entry name" value="LbH_AT_putative"/>
    <property type="match status" value="1"/>
</dbReference>
<dbReference type="EMBL" id="CACRSU010000047">
    <property type="protein sequence ID" value="VYT43575.1"/>
    <property type="molecule type" value="Genomic_DNA"/>
</dbReference>
<protein>
    <submittedName>
        <fullName evidence="6">UDP-N-acetylbacillosamine N-acetyltransferase</fullName>
        <ecNumber evidence="6">2.3.1.203</ecNumber>
    </submittedName>
</protein>
<dbReference type="Pfam" id="PF17836">
    <property type="entry name" value="PglD_N"/>
    <property type="match status" value="1"/>
</dbReference>
<evidence type="ECO:0000256" key="2">
    <source>
        <dbReference type="PIRSR" id="PIRSR620019-1"/>
    </source>
</evidence>
<evidence type="ECO:0000259" key="4">
    <source>
        <dbReference type="Pfam" id="PF17836"/>
    </source>
</evidence>
<evidence type="ECO:0000256" key="3">
    <source>
        <dbReference type="PIRSR" id="PIRSR620019-2"/>
    </source>
</evidence>
<name>A0A6N2WM39_9BACE</name>
<evidence type="ECO:0000259" key="5">
    <source>
        <dbReference type="Pfam" id="PF25087"/>
    </source>
</evidence>
<proteinExistence type="inferred from homology"/>
<organism evidence="6">
    <name type="scientific">Bacteroides intestinalis</name>
    <dbReference type="NCBI Taxonomy" id="329854"/>
    <lineage>
        <taxon>Bacteria</taxon>
        <taxon>Pseudomonadati</taxon>
        <taxon>Bacteroidota</taxon>
        <taxon>Bacteroidia</taxon>
        <taxon>Bacteroidales</taxon>
        <taxon>Bacteroidaceae</taxon>
        <taxon>Bacteroides</taxon>
    </lineage>
</organism>
<dbReference type="InterPro" id="IPR056729">
    <property type="entry name" value="GMPPB_C"/>
</dbReference>
<feature type="domain" description="Mannose-1-phosphate guanyltransferase C-terminal" evidence="5">
    <location>
        <begin position="94"/>
        <end position="208"/>
    </location>
</feature>
<accession>A0A6N2WM39</accession>
<dbReference type="AlphaFoldDB" id="A0A6N2WM39"/>
<dbReference type="PANTHER" id="PTHR43300">
    <property type="entry name" value="ACETYLTRANSFERASE"/>
    <property type="match status" value="1"/>
</dbReference>
<dbReference type="PANTHER" id="PTHR43300:SF7">
    <property type="entry name" value="UDP-N-ACETYLBACILLOSAMINE N-ACETYLTRANSFERASE"/>
    <property type="match status" value="1"/>
</dbReference>
<dbReference type="InterPro" id="IPR020019">
    <property type="entry name" value="AcTrfase_PglD-like"/>
</dbReference>
<dbReference type="Gene3D" id="3.40.50.20">
    <property type="match status" value="1"/>
</dbReference>
<dbReference type="SUPFAM" id="SSF51161">
    <property type="entry name" value="Trimeric LpxA-like enzymes"/>
    <property type="match status" value="1"/>
</dbReference>
<dbReference type="InterPro" id="IPR050179">
    <property type="entry name" value="Trans_hexapeptide_repeat"/>
</dbReference>
<evidence type="ECO:0000313" key="6">
    <source>
        <dbReference type="EMBL" id="VYT43575.1"/>
    </source>
</evidence>
<keyword evidence="6" id="KW-0012">Acyltransferase</keyword>